<dbReference type="EMBL" id="CP036339">
    <property type="protein sequence ID" value="QDT74135.1"/>
    <property type="molecule type" value="Genomic_DNA"/>
</dbReference>
<gene>
    <name evidence="2" type="ORF">I41_33300</name>
</gene>
<name>A0A517U0K4_9BACT</name>
<dbReference type="KEGG" id="llh:I41_33300"/>
<dbReference type="PANTHER" id="PTHR30093">
    <property type="entry name" value="GENERAL SECRETION PATHWAY PROTEIN G"/>
    <property type="match status" value="1"/>
</dbReference>
<dbReference type="RefSeq" id="WP_145433922.1">
    <property type="nucleotide sequence ID" value="NZ_CP036339.1"/>
</dbReference>
<organism evidence="2 3">
    <name type="scientific">Lacipirellula limnantheis</name>
    <dbReference type="NCBI Taxonomy" id="2528024"/>
    <lineage>
        <taxon>Bacteria</taxon>
        <taxon>Pseudomonadati</taxon>
        <taxon>Planctomycetota</taxon>
        <taxon>Planctomycetia</taxon>
        <taxon>Pirellulales</taxon>
        <taxon>Lacipirellulaceae</taxon>
        <taxon>Lacipirellula</taxon>
    </lineage>
</organism>
<dbReference type="Pfam" id="PF07596">
    <property type="entry name" value="SBP_bac_10"/>
    <property type="match status" value="1"/>
</dbReference>
<dbReference type="PROSITE" id="PS00409">
    <property type="entry name" value="PROKAR_NTER_METHYL"/>
    <property type="match status" value="1"/>
</dbReference>
<dbReference type="PANTHER" id="PTHR30093:SF2">
    <property type="entry name" value="TYPE II SECRETION SYSTEM PROTEIN H"/>
    <property type="match status" value="1"/>
</dbReference>
<dbReference type="InterPro" id="IPR045584">
    <property type="entry name" value="Pilin-like"/>
</dbReference>
<proteinExistence type="predicted"/>
<dbReference type="Gene3D" id="3.30.700.10">
    <property type="entry name" value="Glycoprotein, Type 4 Pilin"/>
    <property type="match status" value="1"/>
</dbReference>
<evidence type="ECO:0000313" key="2">
    <source>
        <dbReference type="EMBL" id="QDT74135.1"/>
    </source>
</evidence>
<dbReference type="OrthoDB" id="245967at2"/>
<keyword evidence="3" id="KW-1185">Reference proteome</keyword>
<dbReference type="NCBIfam" id="TIGR02532">
    <property type="entry name" value="IV_pilin_GFxxxE"/>
    <property type="match status" value="1"/>
</dbReference>
<feature type="domain" description="DUF1559" evidence="1">
    <location>
        <begin position="34"/>
        <end position="420"/>
    </location>
</feature>
<protein>
    <submittedName>
        <fullName evidence="2">Putative major pilin subunit</fullName>
    </submittedName>
</protein>
<evidence type="ECO:0000259" key="1">
    <source>
        <dbReference type="Pfam" id="PF07596"/>
    </source>
</evidence>
<evidence type="ECO:0000313" key="3">
    <source>
        <dbReference type="Proteomes" id="UP000317909"/>
    </source>
</evidence>
<dbReference type="InterPro" id="IPR011453">
    <property type="entry name" value="DUF1559"/>
</dbReference>
<reference evidence="2 3" key="1">
    <citation type="submission" date="2019-02" db="EMBL/GenBank/DDBJ databases">
        <title>Deep-cultivation of Planctomycetes and their phenomic and genomic characterization uncovers novel biology.</title>
        <authorList>
            <person name="Wiegand S."/>
            <person name="Jogler M."/>
            <person name="Boedeker C."/>
            <person name="Pinto D."/>
            <person name="Vollmers J."/>
            <person name="Rivas-Marin E."/>
            <person name="Kohn T."/>
            <person name="Peeters S.H."/>
            <person name="Heuer A."/>
            <person name="Rast P."/>
            <person name="Oberbeckmann S."/>
            <person name="Bunk B."/>
            <person name="Jeske O."/>
            <person name="Meyerdierks A."/>
            <person name="Storesund J.E."/>
            <person name="Kallscheuer N."/>
            <person name="Luecker S."/>
            <person name="Lage O.M."/>
            <person name="Pohl T."/>
            <person name="Merkel B.J."/>
            <person name="Hornburger P."/>
            <person name="Mueller R.-W."/>
            <person name="Bruemmer F."/>
            <person name="Labrenz M."/>
            <person name="Spormann A.M."/>
            <person name="Op den Camp H."/>
            <person name="Overmann J."/>
            <person name="Amann R."/>
            <person name="Jetten M.S.M."/>
            <person name="Mascher T."/>
            <person name="Medema M.H."/>
            <person name="Devos D.P."/>
            <person name="Kaster A.-K."/>
            <person name="Ovreas L."/>
            <person name="Rohde M."/>
            <person name="Galperin M.Y."/>
            <person name="Jogler C."/>
        </authorList>
    </citation>
    <scope>NUCLEOTIDE SEQUENCE [LARGE SCALE GENOMIC DNA]</scope>
    <source>
        <strain evidence="2 3">I41</strain>
    </source>
</reference>
<accession>A0A517U0K4</accession>
<dbReference type="Proteomes" id="UP000317909">
    <property type="component" value="Chromosome"/>
</dbReference>
<dbReference type="InterPro" id="IPR012902">
    <property type="entry name" value="N_methyl_site"/>
</dbReference>
<dbReference type="AlphaFoldDB" id="A0A517U0K4"/>
<dbReference type="Pfam" id="PF07963">
    <property type="entry name" value="N_methyl"/>
    <property type="match status" value="1"/>
</dbReference>
<sequence>MERNRKVRGFTLVELLVVIAIIGVLVALLLPAVQAAREAARRNSCLNNIKQISLGLNNHESARQFFPLASTAPFLGKAGVVTDLTSLNNASTATPTDGDGYSWLVQILPYMEQQPLYNRIRDASVAGVQAKLLIGPFGTTAAKTGLDLIPGAAAGTANRYAHEVQVEAFKCPSFPGADTSKVLKISNVNAAVGNYVAVASTHYNAEGYTGTGGASDTGASTGTIFDSQTSGTARKQLGGNGAIPFWNRTNANDTTQFTKVRGSTHAGLSRDGTSNTIMFTESRDENFASWISGLSSYVVAVDPGWGPVVKKQTSTGSTTAAAGQTLALRFGPDGTSTTPGQLALNVGQNVKRAGGETAATDPAPAAEDPTNKKAYFYAKPFAHFTNNPRVFGPSSAHSGDIVLHGWGDGHGSAINANIDRNVYLWQVTRNGGEVIPQQ</sequence>
<dbReference type="SUPFAM" id="SSF54523">
    <property type="entry name" value="Pili subunits"/>
    <property type="match status" value="1"/>
</dbReference>